<organism evidence="1 2">
    <name type="scientific">Paraburkholderia piptadeniae</name>
    <dbReference type="NCBI Taxonomy" id="1701573"/>
    <lineage>
        <taxon>Bacteria</taxon>
        <taxon>Pseudomonadati</taxon>
        <taxon>Pseudomonadota</taxon>
        <taxon>Betaproteobacteria</taxon>
        <taxon>Burkholderiales</taxon>
        <taxon>Burkholderiaceae</taxon>
        <taxon>Paraburkholderia</taxon>
    </lineage>
</organism>
<accession>A0A1N7S883</accession>
<comment type="caution">
    <text evidence="1">The sequence shown here is derived from an EMBL/GenBank/DDBJ whole genome shotgun (WGS) entry which is preliminary data.</text>
</comment>
<gene>
    <name evidence="1" type="ORF">BN2476_350177</name>
</gene>
<dbReference type="RefSeq" id="WP_160111729.1">
    <property type="nucleotide sequence ID" value="NZ_CYGY02000035.1"/>
</dbReference>
<proteinExistence type="predicted"/>
<sequence>MNVSGASGDEGLRASIVWLLTVIGDVAANDEQMSIGSMQAKAACKDGRKPAFAKWKK</sequence>
<name>A0A1N7S883_9BURK</name>
<evidence type="ECO:0000313" key="2">
    <source>
        <dbReference type="Proteomes" id="UP000195569"/>
    </source>
</evidence>
<dbReference type="EMBL" id="CYGY02000035">
    <property type="protein sequence ID" value="SIT43586.1"/>
    <property type="molecule type" value="Genomic_DNA"/>
</dbReference>
<keyword evidence="2" id="KW-1185">Reference proteome</keyword>
<evidence type="ECO:0000313" key="1">
    <source>
        <dbReference type="EMBL" id="SIT43586.1"/>
    </source>
</evidence>
<dbReference type="AlphaFoldDB" id="A0A1N7S883"/>
<reference evidence="1" key="1">
    <citation type="submission" date="2016-12" db="EMBL/GenBank/DDBJ databases">
        <authorList>
            <person name="Moulin L."/>
        </authorList>
    </citation>
    <scope>NUCLEOTIDE SEQUENCE [LARGE SCALE GENOMIC DNA]</scope>
    <source>
        <strain evidence="1">STM 7183</strain>
    </source>
</reference>
<protein>
    <submittedName>
        <fullName evidence="1">Uncharacterized protein</fullName>
    </submittedName>
</protein>
<dbReference type="Proteomes" id="UP000195569">
    <property type="component" value="Unassembled WGS sequence"/>
</dbReference>